<dbReference type="Proteomes" id="UP000195696">
    <property type="component" value="Unassembled WGS sequence"/>
</dbReference>
<keyword evidence="1" id="KW-1133">Transmembrane helix</keyword>
<evidence type="ECO:0000313" key="2">
    <source>
        <dbReference type="EMBL" id="SCB71495.1"/>
    </source>
</evidence>
<dbReference type="Pfam" id="PF13129">
    <property type="entry name" value="DUF3953"/>
    <property type="match status" value="1"/>
</dbReference>
<feature type="transmembrane region" description="Helical" evidence="1">
    <location>
        <begin position="7"/>
        <end position="22"/>
    </location>
</feature>
<organism evidence="2 3">
    <name type="scientific">Bacillus mycoides</name>
    <dbReference type="NCBI Taxonomy" id="1405"/>
    <lineage>
        <taxon>Bacteria</taxon>
        <taxon>Bacillati</taxon>
        <taxon>Bacillota</taxon>
        <taxon>Bacilli</taxon>
        <taxon>Bacillales</taxon>
        <taxon>Bacillaceae</taxon>
        <taxon>Bacillus</taxon>
        <taxon>Bacillus cereus group</taxon>
    </lineage>
</organism>
<name>A0A1G4ERC5_BACMY</name>
<dbReference type="EMBL" id="FMAK01000068">
    <property type="protein sequence ID" value="SCB71495.1"/>
    <property type="molecule type" value="Genomic_DNA"/>
</dbReference>
<keyword evidence="1" id="KW-0812">Transmembrane</keyword>
<dbReference type="AlphaFoldDB" id="A0A1G4ERC5"/>
<accession>A0A1G4ERC5</accession>
<feature type="transmembrane region" description="Helical" evidence="1">
    <location>
        <begin position="57"/>
        <end position="75"/>
    </location>
</feature>
<protein>
    <recommendedName>
        <fullName evidence="4">DUF3953 domain-containing protein</fullName>
    </recommendedName>
</protein>
<evidence type="ECO:0008006" key="4">
    <source>
        <dbReference type="Google" id="ProtNLM"/>
    </source>
</evidence>
<dbReference type="InterPro" id="IPR025018">
    <property type="entry name" value="DUF3953"/>
</dbReference>
<feature type="transmembrane region" description="Helical" evidence="1">
    <location>
        <begin position="28"/>
        <end position="45"/>
    </location>
</feature>
<dbReference type="RefSeq" id="WP_088099773.1">
    <property type="nucleotide sequence ID" value="NZ_FMAK01000068.1"/>
</dbReference>
<gene>
    <name evidence="2" type="ORF">BWGO95_05735</name>
</gene>
<evidence type="ECO:0000256" key="1">
    <source>
        <dbReference type="SAM" id="Phobius"/>
    </source>
</evidence>
<proteinExistence type="predicted"/>
<evidence type="ECO:0000313" key="3">
    <source>
        <dbReference type="Proteomes" id="UP000195696"/>
    </source>
</evidence>
<keyword evidence="1" id="KW-0472">Membrane</keyword>
<reference evidence="2 3" key="1">
    <citation type="submission" date="2016-08" db="EMBL/GenBank/DDBJ databases">
        <authorList>
            <person name="Seilhamer J.J."/>
        </authorList>
    </citation>
    <scope>NUCLEOTIDE SEQUENCE [LARGE SCALE GENOMIC DNA]</scope>
    <source>
        <strain evidence="2 3">SDA_GO95</strain>
    </source>
</reference>
<sequence length="76" mass="8528">MLTLLKITFGLISCILAVYSLITDKFEILPFMSLFVGLMILMTGLSDLKENRKASAYTLFLASGFTIFVAVYTFIF</sequence>